<dbReference type="ExpressionAtlas" id="A0A1D6I939">
    <property type="expression patterns" value="baseline and differential"/>
</dbReference>
<organism evidence="1">
    <name type="scientific">Zea mays</name>
    <name type="common">Maize</name>
    <dbReference type="NCBI Taxonomy" id="4577"/>
    <lineage>
        <taxon>Eukaryota</taxon>
        <taxon>Viridiplantae</taxon>
        <taxon>Streptophyta</taxon>
        <taxon>Embryophyta</taxon>
        <taxon>Tracheophyta</taxon>
        <taxon>Spermatophyta</taxon>
        <taxon>Magnoliopsida</taxon>
        <taxon>Liliopsida</taxon>
        <taxon>Poales</taxon>
        <taxon>Poaceae</taxon>
        <taxon>PACMAD clade</taxon>
        <taxon>Panicoideae</taxon>
        <taxon>Andropogonodae</taxon>
        <taxon>Andropogoneae</taxon>
        <taxon>Tripsacinae</taxon>
        <taxon>Zea</taxon>
    </lineage>
</organism>
<evidence type="ECO:0000313" key="1">
    <source>
        <dbReference type="EMBL" id="ONM56550.1"/>
    </source>
</evidence>
<gene>
    <name evidence="1" type="ORF">ZEAMMB73_Zm00001d021215</name>
</gene>
<dbReference type="KEGG" id="zma:103633051"/>
<reference evidence="1" key="1">
    <citation type="submission" date="2015-12" db="EMBL/GenBank/DDBJ databases">
        <title>Update maize B73 reference genome by single molecule sequencing technologies.</title>
        <authorList>
            <consortium name="Maize Genome Sequencing Project"/>
            <person name="Ware D."/>
        </authorList>
    </citation>
    <scope>NUCLEOTIDE SEQUENCE [LARGE SCALE GENOMIC DNA]</scope>
    <source>
        <tissue evidence="1">Seedling</tissue>
    </source>
</reference>
<dbReference type="EMBL" id="CM007650">
    <property type="protein sequence ID" value="ONM56550.1"/>
    <property type="molecule type" value="Genomic_DNA"/>
</dbReference>
<dbReference type="OrthoDB" id="6078042at2759"/>
<accession>A0A1D6I939</accession>
<protein>
    <submittedName>
        <fullName evidence="1">Uncharacterized protein</fullName>
    </submittedName>
</protein>
<dbReference type="AlphaFoldDB" id="A0A1D6I939"/>
<sequence length="294" mass="32262">MTSTTPPPRAISPGLPHPRAPSLLHQLSLQSLQLSLSCRLHSAHRGPASVAPDLVAQCWREIEAIGPTTPRFANTADPGASPSAFDSNTGSSLGHIGCLCSMYRAASLSSFVASVLGFLFRLPRDASPRHRPPASSRRPRLRQTWQWIGCLVLFAVAIGGEQEDTVEALSRAVQRSGSRGGIKGHRWRQHAIAACGGETEVRPGKQDREGDVISMQENMSARTLTLSSSTQQTIVRFVKLPLVDKITAWIFLEKLLVFLCSYVLQSADHGHYFVIFMAILRRLNFMHHGSCKYT</sequence>
<proteinExistence type="predicted"/>
<name>A0A1D6I939_MAIZE</name>